<dbReference type="EMBL" id="JACJKX010000049">
    <property type="protein sequence ID" value="MBM6929442.1"/>
    <property type="molecule type" value="Genomic_DNA"/>
</dbReference>
<proteinExistence type="predicted"/>
<name>A0ABS2GX67_9BURK</name>
<evidence type="ECO:0008006" key="3">
    <source>
        <dbReference type="Google" id="ProtNLM"/>
    </source>
</evidence>
<comment type="caution">
    <text evidence="1">The sequence shown here is derived from an EMBL/GenBank/DDBJ whole genome shotgun (WGS) entry which is preliminary data.</text>
</comment>
<gene>
    <name evidence="1" type="ORF">H5985_09265</name>
</gene>
<protein>
    <recommendedName>
        <fullName evidence="3">Transposase</fullName>
    </recommendedName>
</protein>
<evidence type="ECO:0000313" key="2">
    <source>
        <dbReference type="Proteomes" id="UP000777002"/>
    </source>
</evidence>
<sequence length="148" mass="16760">GTDYIVRYKNQWINGKSRCISRKTVGKLVGNKVVFGRKFLSENPQYKGFEAIYQDHEIIFLDPTEEKLTFTEFASKARACEAGATYVLDSIAEQSGLTADLQAVFPSQYRELLSLAMFLILQPHSSVCSFESFAQRTYLPTEQTLNPT</sequence>
<evidence type="ECO:0000313" key="1">
    <source>
        <dbReference type="EMBL" id="MBM6929442.1"/>
    </source>
</evidence>
<dbReference type="RefSeq" id="WP_205051023.1">
    <property type="nucleotide sequence ID" value="NZ_JACJKX010000049.1"/>
</dbReference>
<organism evidence="1 2">
    <name type="scientific">Parasutterella secunda</name>
    <dbReference type="NCBI Taxonomy" id="626947"/>
    <lineage>
        <taxon>Bacteria</taxon>
        <taxon>Pseudomonadati</taxon>
        <taxon>Pseudomonadota</taxon>
        <taxon>Betaproteobacteria</taxon>
        <taxon>Burkholderiales</taxon>
        <taxon>Sutterellaceae</taxon>
        <taxon>Parasutterella</taxon>
    </lineage>
</organism>
<keyword evidence="2" id="KW-1185">Reference proteome</keyword>
<feature type="non-terminal residue" evidence="1">
    <location>
        <position position="148"/>
    </location>
</feature>
<reference evidence="1 2" key="1">
    <citation type="journal article" date="2021" name="Sci. Rep.">
        <title>The distribution of antibiotic resistance genes in chicken gut microbiota commensals.</title>
        <authorList>
            <person name="Juricova H."/>
            <person name="Matiasovicova J."/>
            <person name="Kubasova T."/>
            <person name="Cejkova D."/>
            <person name="Rychlik I."/>
        </authorList>
    </citation>
    <scope>NUCLEOTIDE SEQUENCE [LARGE SCALE GENOMIC DNA]</scope>
    <source>
        <strain evidence="1 2">An562</strain>
    </source>
</reference>
<dbReference type="Proteomes" id="UP000777002">
    <property type="component" value="Unassembled WGS sequence"/>
</dbReference>
<accession>A0ABS2GX67</accession>
<feature type="non-terminal residue" evidence="1">
    <location>
        <position position="1"/>
    </location>
</feature>